<dbReference type="Pfam" id="PF02503">
    <property type="entry name" value="PP_kinase"/>
    <property type="match status" value="1"/>
</dbReference>
<keyword evidence="13" id="KW-1185">Reference proteome</keyword>
<protein>
    <recommendedName>
        <fullName evidence="8 9">Polyphosphate kinase</fullName>
        <ecNumber evidence="8 9">2.7.4.1</ecNumber>
    </recommendedName>
    <alternativeName>
        <fullName evidence="8">ATP-polyphosphate phosphotransferase</fullName>
    </alternativeName>
    <alternativeName>
        <fullName evidence="8">Polyphosphoric acid kinase</fullName>
    </alternativeName>
</protein>
<dbReference type="PROSITE" id="PS50035">
    <property type="entry name" value="PLD"/>
    <property type="match status" value="1"/>
</dbReference>
<evidence type="ECO:0000256" key="3">
    <source>
        <dbReference type="ARBA" id="ARBA00022723"/>
    </source>
</evidence>
<dbReference type="NCBIfam" id="NF003917">
    <property type="entry name" value="PRK05443.1-1"/>
    <property type="match status" value="1"/>
</dbReference>
<keyword evidence="6 8" id="KW-0067">ATP-binding</keyword>
<evidence type="ECO:0000256" key="5">
    <source>
        <dbReference type="ARBA" id="ARBA00022777"/>
    </source>
</evidence>
<keyword evidence="5 8" id="KW-0418">Kinase</keyword>
<comment type="cofactor">
    <cofactor evidence="8">
        <name>Mg(2+)</name>
        <dbReference type="ChEBI" id="CHEBI:18420"/>
    </cofactor>
</comment>
<evidence type="ECO:0000256" key="4">
    <source>
        <dbReference type="ARBA" id="ARBA00022741"/>
    </source>
</evidence>
<dbReference type="NCBIfam" id="NF003921">
    <property type="entry name" value="PRK05443.2-2"/>
    <property type="match status" value="1"/>
</dbReference>
<dbReference type="Pfam" id="PF13090">
    <property type="entry name" value="PP_kinase_C"/>
    <property type="match status" value="1"/>
</dbReference>
<dbReference type="EMBL" id="CAJVAP010000006">
    <property type="protein sequence ID" value="CAG7603992.1"/>
    <property type="molecule type" value="Genomic_DNA"/>
</dbReference>
<dbReference type="EC" id="2.7.4.1" evidence="8 9"/>
<dbReference type="PANTHER" id="PTHR30218:SF0">
    <property type="entry name" value="POLYPHOSPHATE KINASE"/>
    <property type="match status" value="1"/>
</dbReference>
<dbReference type="InterPro" id="IPR001736">
    <property type="entry name" value="PLipase_D/transphosphatidylase"/>
</dbReference>
<evidence type="ECO:0000313" key="13">
    <source>
        <dbReference type="Proteomes" id="UP000693892"/>
    </source>
</evidence>
<dbReference type="NCBIfam" id="NF003918">
    <property type="entry name" value="PRK05443.1-2"/>
    <property type="match status" value="1"/>
</dbReference>
<evidence type="ECO:0000313" key="12">
    <source>
        <dbReference type="EMBL" id="CAG7603992.1"/>
    </source>
</evidence>
<dbReference type="CDD" id="cd09165">
    <property type="entry name" value="PLDc_PaPPK1_C1_like"/>
    <property type="match status" value="1"/>
</dbReference>
<keyword evidence="4 8" id="KW-0547">Nucleotide-binding</keyword>
<feature type="binding site" evidence="8">
    <location>
        <position position="74"/>
    </location>
    <ligand>
        <name>ATP</name>
        <dbReference type="ChEBI" id="CHEBI:30616"/>
    </ligand>
</feature>
<evidence type="ECO:0000256" key="10">
    <source>
        <dbReference type="SAM" id="MobiDB-lite"/>
    </source>
</evidence>
<feature type="binding site" evidence="8">
    <location>
        <position position="437"/>
    </location>
    <ligand>
        <name>Mg(2+)</name>
        <dbReference type="ChEBI" id="CHEBI:18420"/>
    </ligand>
</feature>
<dbReference type="PIRSF" id="PIRSF015589">
    <property type="entry name" value="PP_kinase"/>
    <property type="match status" value="1"/>
</dbReference>
<feature type="binding site" evidence="8">
    <location>
        <position position="500"/>
    </location>
    <ligand>
        <name>ATP</name>
        <dbReference type="ChEBI" id="CHEBI:30616"/>
    </ligand>
</feature>
<accession>A0A916JX05</accession>
<keyword evidence="3 8" id="KW-0479">Metal-binding</keyword>
<comment type="caution">
    <text evidence="12">The sequence shown here is derived from an EMBL/GenBank/DDBJ whole genome shotgun (WGS) entry which is preliminary data.</text>
</comment>
<dbReference type="HAMAP" id="MF_00347">
    <property type="entry name" value="Polyphosphate_kinase"/>
    <property type="match status" value="1"/>
</dbReference>
<comment type="PTM">
    <text evidence="8 9">An intermediate of this reaction is the autophosphorylated ppk in which a phosphate is covalently linked to a histidine residue through a N-P bond.</text>
</comment>
<gene>
    <name evidence="8 12" type="primary">ppk</name>
    <name evidence="12" type="ORF">LEUCIP111803_00691</name>
</gene>
<comment type="function">
    <text evidence="8 9">Catalyzes the reversible transfer of the terminal phosphate of ATP to form a long-chain polyphosphate (polyP).</text>
</comment>
<evidence type="ECO:0000256" key="9">
    <source>
        <dbReference type="RuleBase" id="RU003800"/>
    </source>
</evidence>
<dbReference type="NCBIfam" id="TIGR03705">
    <property type="entry name" value="poly_P_kin"/>
    <property type="match status" value="1"/>
</dbReference>
<dbReference type="InterPro" id="IPR003414">
    <property type="entry name" value="PP_kinase"/>
</dbReference>
<evidence type="ECO:0000256" key="8">
    <source>
        <dbReference type="HAMAP-Rule" id="MF_00347"/>
    </source>
</evidence>
<feature type="binding site" evidence="8">
    <location>
        <position position="407"/>
    </location>
    <ligand>
        <name>Mg(2+)</name>
        <dbReference type="ChEBI" id="CHEBI:18420"/>
    </ligand>
</feature>
<dbReference type="Proteomes" id="UP000693892">
    <property type="component" value="Unassembled WGS sequence"/>
</dbReference>
<evidence type="ECO:0000256" key="1">
    <source>
        <dbReference type="ARBA" id="ARBA00022553"/>
    </source>
</evidence>
<feature type="active site" description="Phosphohistidine intermediate" evidence="8">
    <location>
        <position position="467"/>
    </location>
</feature>
<keyword evidence="1 8" id="KW-0597">Phosphoprotein</keyword>
<reference evidence="12" key="1">
    <citation type="submission" date="2021-06" db="EMBL/GenBank/DDBJ databases">
        <authorList>
            <person name="Criscuolo A."/>
        </authorList>
    </citation>
    <scope>NUCLEOTIDE SEQUENCE</scope>
    <source>
        <strain evidence="12">CIP111803</strain>
    </source>
</reference>
<dbReference type="FunFam" id="3.30.870.10:FF:000001">
    <property type="entry name" value="Polyphosphate kinase"/>
    <property type="match status" value="1"/>
</dbReference>
<evidence type="ECO:0000256" key="6">
    <source>
        <dbReference type="ARBA" id="ARBA00022840"/>
    </source>
</evidence>
<evidence type="ECO:0000259" key="11">
    <source>
        <dbReference type="PROSITE" id="PS50035"/>
    </source>
</evidence>
<name>A0A916JX05_9MICO</name>
<feature type="region of interest" description="Disordered" evidence="10">
    <location>
        <begin position="1"/>
        <end position="30"/>
    </location>
</feature>
<dbReference type="GO" id="GO:0008976">
    <property type="term" value="F:polyphosphate kinase activity"/>
    <property type="evidence" value="ECO:0007669"/>
    <property type="project" value="UniProtKB-UniRule"/>
</dbReference>
<dbReference type="AlphaFoldDB" id="A0A916JX05"/>
<organism evidence="12 13">
    <name type="scientific">Leucobacter soli</name>
    <dbReference type="NCBI Taxonomy" id="2812850"/>
    <lineage>
        <taxon>Bacteria</taxon>
        <taxon>Bacillati</taxon>
        <taxon>Actinomycetota</taxon>
        <taxon>Actinomycetes</taxon>
        <taxon>Micrococcales</taxon>
        <taxon>Microbacteriaceae</taxon>
        <taxon>Leucobacter</taxon>
    </lineage>
</organism>
<feature type="binding site" evidence="8">
    <location>
        <position position="624"/>
    </location>
    <ligand>
        <name>ATP</name>
        <dbReference type="ChEBI" id="CHEBI:30616"/>
    </ligand>
</feature>
<dbReference type="GO" id="GO:0009358">
    <property type="term" value="C:polyphosphate kinase complex"/>
    <property type="evidence" value="ECO:0007669"/>
    <property type="project" value="InterPro"/>
</dbReference>
<comment type="catalytic activity">
    <reaction evidence="8 9">
        <text>[phosphate](n) + ATP = [phosphate](n+1) + ADP</text>
        <dbReference type="Rhea" id="RHEA:19573"/>
        <dbReference type="Rhea" id="RHEA-COMP:9859"/>
        <dbReference type="Rhea" id="RHEA-COMP:14280"/>
        <dbReference type="ChEBI" id="CHEBI:16838"/>
        <dbReference type="ChEBI" id="CHEBI:30616"/>
        <dbReference type="ChEBI" id="CHEBI:456216"/>
        <dbReference type="EC" id="2.7.4.1"/>
    </reaction>
</comment>
<dbReference type="InterPro" id="IPR024953">
    <property type="entry name" value="PP_kinase_middle"/>
</dbReference>
<dbReference type="GO" id="GO:0046872">
    <property type="term" value="F:metal ion binding"/>
    <property type="evidence" value="ECO:0007669"/>
    <property type="project" value="UniProtKB-KW"/>
</dbReference>
<dbReference type="GO" id="GO:0006799">
    <property type="term" value="P:polyphosphate biosynthetic process"/>
    <property type="evidence" value="ECO:0007669"/>
    <property type="project" value="UniProtKB-UniRule"/>
</dbReference>
<dbReference type="Pfam" id="PF13089">
    <property type="entry name" value="PP_kinase_N"/>
    <property type="match status" value="1"/>
</dbReference>
<dbReference type="InterPro" id="IPR041108">
    <property type="entry name" value="PP_kinase_C_1"/>
</dbReference>
<keyword evidence="2 8" id="KW-0808">Transferase</keyword>
<dbReference type="GO" id="GO:0005524">
    <property type="term" value="F:ATP binding"/>
    <property type="evidence" value="ECO:0007669"/>
    <property type="project" value="UniProtKB-KW"/>
</dbReference>
<evidence type="ECO:0000256" key="7">
    <source>
        <dbReference type="ARBA" id="ARBA00022842"/>
    </source>
</evidence>
<dbReference type="RefSeq" id="WP_218114321.1">
    <property type="nucleotide sequence ID" value="NZ_CAJVAP010000006.1"/>
</dbReference>
<dbReference type="PANTHER" id="PTHR30218">
    <property type="entry name" value="POLYPHOSPHATE KINASE"/>
    <property type="match status" value="1"/>
</dbReference>
<sequence length="730" mass="82899">MSETSRGTAELPDAEQPTSEAPTARPDADRLPADRYIDRELSWLAFNQRVLELAEDPTVPLLERANFLAIFASNLDEFFMVRVAGLKRRILTGLAVPTNVGWAPTEVLAEITRVAYQLQLRHARCWREQVQPELAEAGVRIVEWQTLDAADHEILTEYYEQHIYPVLMPLAVDPAHPFPYISGRALNISIRVRNPRTDKIEFARLKVPQMIPRYVRVDRRESADDVRFIALEELIANQLDGLFPGMEVMDHHVFRVTRNEDVEIEEDETESLIQALEKELLRRRFGPPIRLEISDDMDEATLELLVSEFDIDKQQVYTLPAPLDLGGLFALSRLERPDLKSTPHIPVTHPQFRPGPSNDSADLLRAISRREILVHHPYESFSTSVQAFIEQAATDPDVLAIKQTLYRTSGDSPIVAALIKAAEAGKQVLALVEIKARFDEEANITWARKLEQAGVHVVYGLVGLKTHCKLVQVIREEQGRLTHYCHIGTGNYNPKTSRIYEDFGLFTSSPEVGRDVTKLFNVLSGYAIETNYDRLLVAPEGLRRGLLERIEREAEHARAGRPSGIKLKANSMVDEEIIDALYRASQAGVAIDVWIRGICSIRAGVPGLSENIRVRSVLGRYLEHSRIYAFENDGDREVYIGSADLMHRNLDRRIEVLARLVDREHLARIDRFFSFAFSDTVSSWHLLPDGTWKRRTVSEEGEPLPDLQDLVMIDRTEARTRESRAPRSAQ</sequence>
<dbReference type="NCBIfam" id="NF003922">
    <property type="entry name" value="PRK05443.2-3"/>
    <property type="match status" value="1"/>
</dbReference>
<proteinExistence type="inferred from homology"/>
<keyword evidence="7 8" id="KW-0460">Magnesium</keyword>
<comment type="similarity">
    <text evidence="8 9">Belongs to the polyphosphate kinase 1 (PPK1) family.</text>
</comment>
<dbReference type="InterPro" id="IPR025200">
    <property type="entry name" value="PPK_C_dom2"/>
</dbReference>
<feature type="domain" description="PLD phosphodiesterase" evidence="11">
    <location>
        <begin position="619"/>
        <end position="649"/>
    </location>
</feature>
<dbReference type="Pfam" id="PF17941">
    <property type="entry name" value="PP_kinase_C_1"/>
    <property type="match status" value="1"/>
</dbReference>
<dbReference type="CDD" id="cd09168">
    <property type="entry name" value="PLDc_PaPPK1_C2_like"/>
    <property type="match status" value="1"/>
</dbReference>
<evidence type="ECO:0000256" key="2">
    <source>
        <dbReference type="ARBA" id="ARBA00022679"/>
    </source>
</evidence>
<feature type="binding site" evidence="8">
    <location>
        <position position="596"/>
    </location>
    <ligand>
        <name>ATP</name>
        <dbReference type="ChEBI" id="CHEBI:30616"/>
    </ligand>
</feature>
<dbReference type="InterPro" id="IPR025198">
    <property type="entry name" value="PPK_N_dom"/>
</dbReference>